<organism evidence="1 2">
    <name type="scientific">Embleya hyalina</name>
    <dbReference type="NCBI Taxonomy" id="516124"/>
    <lineage>
        <taxon>Bacteria</taxon>
        <taxon>Bacillati</taxon>
        <taxon>Actinomycetota</taxon>
        <taxon>Actinomycetes</taxon>
        <taxon>Kitasatosporales</taxon>
        <taxon>Streptomycetaceae</taxon>
        <taxon>Embleya</taxon>
    </lineage>
</organism>
<dbReference type="RefSeq" id="WP_126643743.1">
    <property type="nucleotide sequence ID" value="NZ_BIFH01000060.1"/>
</dbReference>
<dbReference type="Pfam" id="PF20062">
    <property type="entry name" value="DUF6461"/>
    <property type="match status" value="1"/>
</dbReference>
<sequence length="261" mass="28659">MSAATAADYGWIRSSFVFPQGIEVGYCLMLVRGVPPEKVLRVMGAEPRGGCRGAVELFERQEELFAGSDEWDESFLAGVCAVPGEGGDWALVLHFDGGIGMRPRFLEVLSAGSRAVTHASNGGKPIHTFAWYEDGELRTGFDWPTLRHGSTPDDLVPLMHEAGFDMGEESDADTYDRKAAVLALAVRLTGVRLTEDLLDTSAYRLGHVPEEPADEDGTGVVIDFTDANGDGFHKEVIREHVEHALQHHRTQRGRPLRRDET</sequence>
<evidence type="ECO:0000313" key="2">
    <source>
        <dbReference type="Proteomes" id="UP000286931"/>
    </source>
</evidence>
<proteinExistence type="predicted"/>
<accession>A0A401Z5V1</accession>
<dbReference type="AlphaFoldDB" id="A0A401Z5V1"/>
<dbReference type="Proteomes" id="UP000286931">
    <property type="component" value="Unassembled WGS sequence"/>
</dbReference>
<protein>
    <submittedName>
        <fullName evidence="1">Uncharacterized protein</fullName>
    </submittedName>
</protein>
<comment type="caution">
    <text evidence="1">The sequence shown here is derived from an EMBL/GenBank/DDBJ whole genome shotgun (WGS) entry which is preliminary data.</text>
</comment>
<reference evidence="1 2" key="1">
    <citation type="submission" date="2018-12" db="EMBL/GenBank/DDBJ databases">
        <title>Draft genome sequence of Embleya hyalina NBRC 13850T.</title>
        <authorList>
            <person name="Komaki H."/>
            <person name="Hosoyama A."/>
            <person name="Kimura A."/>
            <person name="Ichikawa N."/>
            <person name="Tamura T."/>
        </authorList>
    </citation>
    <scope>NUCLEOTIDE SEQUENCE [LARGE SCALE GENOMIC DNA]</scope>
    <source>
        <strain evidence="1 2">NBRC 13850</strain>
    </source>
</reference>
<dbReference type="OrthoDB" id="4460129at2"/>
<evidence type="ECO:0000313" key="1">
    <source>
        <dbReference type="EMBL" id="GCE02240.1"/>
    </source>
</evidence>
<keyword evidence="2" id="KW-1185">Reference proteome</keyword>
<gene>
    <name evidence="1" type="ORF">EHYA_10017</name>
</gene>
<dbReference type="InterPro" id="IPR045592">
    <property type="entry name" value="DUF6461"/>
</dbReference>
<dbReference type="EMBL" id="BIFH01000060">
    <property type="protein sequence ID" value="GCE02240.1"/>
    <property type="molecule type" value="Genomic_DNA"/>
</dbReference>
<name>A0A401Z5V1_9ACTN</name>